<feature type="signal peptide" evidence="2">
    <location>
        <begin position="1"/>
        <end position="24"/>
    </location>
</feature>
<reference evidence="4" key="1">
    <citation type="journal article" date="2020" name="Stud. Mycol.">
        <title>101 Dothideomycetes genomes: a test case for predicting lifestyles and emergence of pathogens.</title>
        <authorList>
            <person name="Haridas S."/>
            <person name="Albert R."/>
            <person name="Binder M."/>
            <person name="Bloem J."/>
            <person name="Labutti K."/>
            <person name="Salamov A."/>
            <person name="Andreopoulos B."/>
            <person name="Baker S."/>
            <person name="Barry K."/>
            <person name="Bills G."/>
            <person name="Bluhm B."/>
            <person name="Cannon C."/>
            <person name="Castanera R."/>
            <person name="Culley D."/>
            <person name="Daum C."/>
            <person name="Ezra D."/>
            <person name="Gonzalez J."/>
            <person name="Henrissat B."/>
            <person name="Kuo A."/>
            <person name="Liang C."/>
            <person name="Lipzen A."/>
            <person name="Lutzoni F."/>
            <person name="Magnuson J."/>
            <person name="Mondo S."/>
            <person name="Nolan M."/>
            <person name="Ohm R."/>
            <person name="Pangilinan J."/>
            <person name="Park H.-J."/>
            <person name="Ramirez L."/>
            <person name="Alfaro M."/>
            <person name="Sun H."/>
            <person name="Tritt A."/>
            <person name="Yoshinaga Y."/>
            <person name="Zwiers L.-H."/>
            <person name="Turgeon B."/>
            <person name="Goodwin S."/>
            <person name="Spatafora J."/>
            <person name="Crous P."/>
            <person name="Grigoriev I."/>
        </authorList>
    </citation>
    <scope>NUCLEOTIDE SEQUENCE</scope>
    <source>
        <strain evidence="4">CBS 121167</strain>
    </source>
</reference>
<feature type="chain" id="PRO_5025619195" evidence="2">
    <location>
        <begin position="25"/>
        <end position="386"/>
    </location>
</feature>
<evidence type="ECO:0000313" key="5">
    <source>
        <dbReference type="Proteomes" id="UP000799438"/>
    </source>
</evidence>
<keyword evidence="5" id="KW-1185">Reference proteome</keyword>
<dbReference type="OrthoDB" id="25131at2759"/>
<dbReference type="PANTHER" id="PTHR38121">
    <property type="entry name" value="GH16 DOMAIN-CONTAINING PROTEIN"/>
    <property type="match status" value="1"/>
</dbReference>
<dbReference type="InterPro" id="IPR000757">
    <property type="entry name" value="Beta-glucanase-like"/>
</dbReference>
<name>A0A6A6B611_9PEZI</name>
<dbReference type="GO" id="GO:0004553">
    <property type="term" value="F:hydrolase activity, hydrolyzing O-glycosyl compounds"/>
    <property type="evidence" value="ECO:0007669"/>
    <property type="project" value="InterPro"/>
</dbReference>
<accession>A0A6A6B611</accession>
<dbReference type="PANTHER" id="PTHR38121:SF5">
    <property type="entry name" value="GH16 DOMAIN-CONTAINING PROTEIN"/>
    <property type="match status" value="1"/>
</dbReference>
<sequence>MTRLFASAAALLSVISQLPNTASAKCECGYSLNKTTDASHEVWTDLLETDFMHADTLNSESIGWSPQEYNVTSKSARGPYGKMASLANVIANPLKNSWDWSGEGIHGGDPGMQLWARSEIVEDMVGMGEIVADRTDMLYGSFRVAMKLTAVPGTCGAFFWFRNDTQEIDMEFLSKQLNATANPVNLVLQSPQSAANGYDAANTQTYDIYPLPFKPDEAFHEYRFDWIEDRVSFYADGQWMKDMTVDLPNSPGHLTLNHWSNGDHGWSAGPPKEDALLTVSYVKAYFNSSDTDRQKDYQLRCNDTIRANESSICEIPAQLTSPDPSGSDGNNTAHTFFFSEDPEETSNQTVYSDWRDDSSAGSLHSPMGVVAVSVAFASVMALIGLV</sequence>
<dbReference type="InterPro" id="IPR013320">
    <property type="entry name" value="ConA-like_dom_sf"/>
</dbReference>
<dbReference type="GeneID" id="54299865"/>
<dbReference type="CDD" id="cd00413">
    <property type="entry name" value="Glyco_hydrolase_16"/>
    <property type="match status" value="1"/>
</dbReference>
<evidence type="ECO:0000256" key="2">
    <source>
        <dbReference type="SAM" id="SignalP"/>
    </source>
</evidence>
<evidence type="ECO:0000313" key="4">
    <source>
        <dbReference type="EMBL" id="KAF2138694.1"/>
    </source>
</evidence>
<dbReference type="Pfam" id="PF00722">
    <property type="entry name" value="Glyco_hydro_16"/>
    <property type="match status" value="1"/>
</dbReference>
<feature type="region of interest" description="Disordered" evidence="1">
    <location>
        <begin position="320"/>
        <end position="345"/>
    </location>
</feature>
<dbReference type="RefSeq" id="XP_033394407.1">
    <property type="nucleotide sequence ID" value="XM_033542368.1"/>
</dbReference>
<dbReference type="GO" id="GO:0005975">
    <property type="term" value="P:carbohydrate metabolic process"/>
    <property type="evidence" value="ECO:0007669"/>
    <property type="project" value="InterPro"/>
</dbReference>
<dbReference type="Proteomes" id="UP000799438">
    <property type="component" value="Unassembled WGS sequence"/>
</dbReference>
<evidence type="ECO:0000259" key="3">
    <source>
        <dbReference type="PROSITE" id="PS51762"/>
    </source>
</evidence>
<proteinExistence type="predicted"/>
<keyword evidence="4" id="KW-0378">Hydrolase</keyword>
<feature type="domain" description="GH16" evidence="3">
    <location>
        <begin position="49"/>
        <end position="290"/>
    </location>
</feature>
<protein>
    <submittedName>
        <fullName evidence="4">Glycoside hydrolase family 16 protein</fullName>
    </submittedName>
</protein>
<organism evidence="4 5">
    <name type="scientific">Aplosporella prunicola CBS 121167</name>
    <dbReference type="NCBI Taxonomy" id="1176127"/>
    <lineage>
        <taxon>Eukaryota</taxon>
        <taxon>Fungi</taxon>
        <taxon>Dikarya</taxon>
        <taxon>Ascomycota</taxon>
        <taxon>Pezizomycotina</taxon>
        <taxon>Dothideomycetes</taxon>
        <taxon>Dothideomycetes incertae sedis</taxon>
        <taxon>Botryosphaeriales</taxon>
        <taxon>Aplosporellaceae</taxon>
        <taxon>Aplosporella</taxon>
    </lineage>
</organism>
<dbReference type="EMBL" id="ML995495">
    <property type="protein sequence ID" value="KAF2138694.1"/>
    <property type="molecule type" value="Genomic_DNA"/>
</dbReference>
<feature type="compositionally biased region" description="Polar residues" evidence="1">
    <location>
        <begin position="320"/>
        <end position="334"/>
    </location>
</feature>
<dbReference type="AlphaFoldDB" id="A0A6A6B611"/>
<keyword evidence="2" id="KW-0732">Signal</keyword>
<dbReference type="Gene3D" id="2.60.120.200">
    <property type="match status" value="1"/>
</dbReference>
<dbReference type="SUPFAM" id="SSF49899">
    <property type="entry name" value="Concanavalin A-like lectins/glucanases"/>
    <property type="match status" value="1"/>
</dbReference>
<evidence type="ECO:0000256" key="1">
    <source>
        <dbReference type="SAM" id="MobiDB-lite"/>
    </source>
</evidence>
<dbReference type="PROSITE" id="PS51762">
    <property type="entry name" value="GH16_2"/>
    <property type="match status" value="1"/>
</dbReference>
<gene>
    <name evidence="4" type="ORF">K452DRAFT_300787</name>
</gene>